<feature type="domain" description="C2H2-type" evidence="19">
    <location>
        <begin position="595"/>
        <end position="615"/>
    </location>
</feature>
<keyword evidence="20" id="KW-1185">Reference proteome</keyword>
<dbReference type="GO" id="GO:0003677">
    <property type="term" value="F:DNA binding"/>
    <property type="evidence" value="ECO:0007669"/>
    <property type="project" value="UniProtKB-KW"/>
</dbReference>
<dbReference type="SUPFAM" id="SSF50156">
    <property type="entry name" value="PDZ domain-like"/>
    <property type="match status" value="7"/>
</dbReference>
<evidence type="ECO:0000256" key="12">
    <source>
        <dbReference type="ARBA" id="ARBA00023125"/>
    </source>
</evidence>
<feature type="domain" description="PDZ" evidence="18">
    <location>
        <begin position="2368"/>
        <end position="2449"/>
    </location>
</feature>
<evidence type="ECO:0000256" key="4">
    <source>
        <dbReference type="ARBA" id="ARBA00005682"/>
    </source>
</evidence>
<evidence type="ECO:0000259" key="18">
    <source>
        <dbReference type="PROSITE" id="PS50106"/>
    </source>
</evidence>
<feature type="domain" description="PDZ" evidence="18">
    <location>
        <begin position="1220"/>
        <end position="1314"/>
    </location>
</feature>
<sequence length="2496" mass="281291">MSYVSTISSTVTSNSIPYNSMLERKNKNVLSNGSSSNNIDDEMSNHKEIKRPRSSLNGNKPPAINIIKTPIYQKETNKPKGLLLNDTTFINNDSKAPNLTELLKTPTIICSPTKITSLAHADELNTPSVFHSCTPKNMHQAFFGDHEPLFINSQTSTSINSNLVPLHNNEISTPTLLLPQTLSNKRCQIECERKSITIKRDSLSPVDSTVLKNSFNSSSNVLTSPSMNSPGLVAQFFQFSPIVEHFLKPYTKNTPISCNNTIDNNSSIYQTNSVDSIKIINDKNNYDNNDSNFINNSLPSYTVTTIPQINNNDMFLNTTTIANNFSNTIVELKPPVLANFTEMEKNIKEEVDDKTMTFLNLDNSGQKTTLNNQTMDRPQIITDGNYNIHTNNNLSRYPSPNITNDGNLLPVTTTINTNYSLNSNQHSSMNNIFSTKTEYGNDKYYHKTTNQQSQLQHYSNPTTNYKPYSNNPHLNVTSSEMIVNYKQSPVMQQPSSIIKQNNNNSRVNENKTNSIGNTTNTENSKNNLKNPPHQRPHKCPMVNCGKRFSRSDELTRHIRIHTGQKPFQCSICMRQFSRSDHLTTHVRTHTGEKPFSCEICGRKFARSDERKRHTKKKSYLSNITRIFYTGDISALQSRYTYNTYIERFIYLFSRKLKNFFFNNKKIKDCIVYFYTVIHIANLNKFNDHTFYKKNNFSYYLNDFIVEISYNYIYLLKYSKKLCLKFHLIKYKFHNSLTLDLTGDYTQLQIINLKCDSDGSFGFGIVGGTSTGVVIKTIIPGSVADKDKRLCPGDHILKISNINVHGMSSQQVATLLRQQNDVVQLVVGRSISSTLVADTLQNEESIEQSPDIWTMPTKSVIFGTSLENEINNRLALVNKYNNNKVDNKYNSNTNNALISPSNDSSSVSHLRNESNNSQITNVGNHDITVITEEEQSDINKTSYNQSSSFQLKNDNTYSLTNTTTSNNKIKDLDKLSPAEGINNYKNKNDISYNTTSANVLLNEGCISNVEEDNKTSKINNIETFSYQKLKLSAEDEKALAGKNIASHISKLLGDSDVKANTISKKLPSKAMKYFHRDQWIAGQYEEVEVEIERNPVSGLGITVAGYVHREEEINGVFVKSLVKDSSAAISKKIKVHDLIAFVNGVDCQNLSHAESVKLLVNSGPIVKLKLIRFSQESPQAKCLKMLQEQENNAKMADIQANLVKAKTYWQERLGTDFEILTVTLIPDKYDDGGLGISIEGTVDVIDGNQLCPHHYIECLRKDGPAAKSGCLKTGDELLQLNDKILYGESHITVRRVIGKVRNEFKASYLVVARKATLSYEFDKLLSGCLPEAYNLLANLNDDQIVKAKSETQLLNLNENEFYVRPALIRSQSLQYTSGLAIWNCVPLVVTINKDSKGLGFSICDYNDPRHPNETFIVIRSLVPGGVAQADGRIVPGDRLMFVNSEDLSNCSLVKAVEILKSAPFGPVRLGIAKPVPVEYSNKINHLPLISRSERLLAKSNSPRVGRRSYKKHLHFDNNNLPSNALSYDDVNTTEYNSRTTNTPQYYTYSDYYDRLHYGRYGFNLDDYKLSLGSSPSSSRSISPCFSPSARGSLYENESYLPPTLERTIRILKGPTPLGIIFDAEVDKSINGCVVKYIHPKMAIAKDGRIQVGDYIIRINSEKFRNATSAQAKIMLKRLNYIGNQVTVTYITSADAKLWKEKYGQEVDNRIPMINRLSPKVFPKFYQSPFMNNNKELNNLCATETNSVTSIISDNQFDITKSECQTTQALMSNSPINKIINTVDNSKNILNNSKNCKDILLLDNLNDTVANNNLFIKNDSNNMNYINNNSISIFADNLVKNILNELFNINDNYPTKNEEVISPLSSKSNDFDLDYEISELTKTYDKANHVIQELRRDYSLSYLESRASYNSLKEIISPSEICETSSPIKNIGSPTSQLSNLSIGVVPSNQKQSSTENLYKSYIESFSNNSITTSNSINKINERDNMSNYEKNIGYIKNVSINDNAVSTSFEKKIPLSTQSSIDNEMRTLKDEVNIYKNIDEMSGQFDGKNKNIDNNITPTNKINVKHDEKEPLISTNDKNINNSIQSYLINDNVDKSENTSNAMYLQENENCKMKKDENLDKQNMILSNISEFDDKEAEITSNDSKKINTSQLMRSRFWGPPRNVILSKEPNKSFGISIVGGKIEVSQQGSCPNLANTVSGIFIKSVLPDSPAGNSNALHMGDRILSVNDIDLKDATHEYAVKVIKNAINPVKFCVQSLQTFSPQNFKNRLNASMNKELIFHNPPDETSTNDDVVFKQIVKPPTSQTNVIKSAKLIEPPKESITTTKIREKDSAASLDKLPSDMEDEDIFGYTNDKVYRKYKDLPGKPIIIRIKNIPAGGIDLSLSETNEDNTKKSIFIMGITSPSSLSLENGDELLEINGHVLLQMNRKQAQEKIQQCMKDAELSLIILRYKELLKEDNYQDIESQNICDNIEKNKISCSDIKGKHKLENKIIYIFI</sequence>
<dbReference type="SMART" id="SM00355">
    <property type="entry name" value="ZnF_C2H2"/>
    <property type="match status" value="3"/>
</dbReference>
<dbReference type="CDD" id="cd06667">
    <property type="entry name" value="PDZ2_MUPP1-like"/>
    <property type="match status" value="1"/>
</dbReference>
<dbReference type="CDD" id="cd06669">
    <property type="entry name" value="PDZ5_MUPP1-like"/>
    <property type="match status" value="1"/>
</dbReference>
<keyword evidence="13" id="KW-0472">Membrane</keyword>
<dbReference type="InterPro" id="IPR036236">
    <property type="entry name" value="Znf_C2H2_sf"/>
</dbReference>
<dbReference type="GO" id="GO:0008270">
    <property type="term" value="F:zinc ion binding"/>
    <property type="evidence" value="ECO:0007669"/>
    <property type="project" value="UniProtKB-KW"/>
</dbReference>
<evidence type="ECO:0000256" key="11">
    <source>
        <dbReference type="ARBA" id="ARBA00023015"/>
    </source>
</evidence>
<dbReference type="GO" id="GO:0005737">
    <property type="term" value="C:cytoplasm"/>
    <property type="evidence" value="ECO:0007669"/>
    <property type="project" value="UniProtKB-SubCell"/>
</dbReference>
<dbReference type="PROSITE" id="PS00028">
    <property type="entry name" value="ZINC_FINGER_C2H2_1"/>
    <property type="match status" value="2"/>
</dbReference>
<dbReference type="InterPro" id="IPR051342">
    <property type="entry name" value="PDZ_scaffold"/>
</dbReference>
<evidence type="ECO:0000256" key="16">
    <source>
        <dbReference type="PROSITE-ProRule" id="PRU00042"/>
    </source>
</evidence>
<protein>
    <submittedName>
        <fullName evidence="21">C2H2-type domain-containing protein</fullName>
    </submittedName>
</protein>
<evidence type="ECO:0000256" key="6">
    <source>
        <dbReference type="ARBA" id="ARBA00022553"/>
    </source>
</evidence>
<feature type="domain" description="PDZ" evidence="18">
    <location>
        <begin position="749"/>
        <end position="830"/>
    </location>
</feature>
<evidence type="ECO:0000256" key="5">
    <source>
        <dbReference type="ARBA" id="ARBA00022490"/>
    </source>
</evidence>
<evidence type="ECO:0000256" key="14">
    <source>
        <dbReference type="ARBA" id="ARBA00023163"/>
    </source>
</evidence>
<dbReference type="CDD" id="cd06671">
    <property type="entry name" value="PDZ7_MUPP1-PD6_PATJ-like"/>
    <property type="match status" value="1"/>
</dbReference>
<dbReference type="GO" id="GO:0016020">
    <property type="term" value="C:membrane"/>
    <property type="evidence" value="ECO:0007669"/>
    <property type="project" value="UniProtKB-SubCell"/>
</dbReference>
<name>A0AAF5DN78_STRER</name>
<feature type="domain" description="PDZ" evidence="18">
    <location>
        <begin position="2162"/>
        <end position="2258"/>
    </location>
</feature>
<evidence type="ECO:0000256" key="8">
    <source>
        <dbReference type="ARBA" id="ARBA00022737"/>
    </source>
</evidence>
<comment type="similarity">
    <text evidence="4">Belongs to the EGR C2H2-type zinc-finger protein family.</text>
</comment>
<dbReference type="FunFam" id="3.30.160.60:FF:000092">
    <property type="entry name" value="Early growth response protein 3"/>
    <property type="match status" value="1"/>
</dbReference>
<dbReference type="PROSITE" id="PS50106">
    <property type="entry name" value="PDZ"/>
    <property type="match status" value="7"/>
</dbReference>
<proteinExistence type="inferred from homology"/>
<feature type="domain" description="C2H2-type" evidence="19">
    <location>
        <begin position="537"/>
        <end position="566"/>
    </location>
</feature>
<keyword evidence="15" id="KW-0539">Nucleus</keyword>
<dbReference type="AlphaFoldDB" id="A0AAF5DN78"/>
<evidence type="ECO:0000256" key="17">
    <source>
        <dbReference type="SAM" id="MobiDB-lite"/>
    </source>
</evidence>
<accession>A0AAF5DN78</accession>
<dbReference type="Gene3D" id="3.30.160.60">
    <property type="entry name" value="Classic Zinc Finger"/>
    <property type="match status" value="3"/>
</dbReference>
<feature type="region of interest" description="Disordered" evidence="17">
    <location>
        <begin position="28"/>
        <end position="62"/>
    </location>
</feature>
<keyword evidence="10" id="KW-0862">Zinc</keyword>
<dbReference type="Pfam" id="PF00595">
    <property type="entry name" value="PDZ"/>
    <property type="match status" value="5"/>
</dbReference>
<feature type="domain" description="PDZ" evidence="18">
    <location>
        <begin position="1087"/>
        <end position="1173"/>
    </location>
</feature>
<reference evidence="21" key="1">
    <citation type="submission" date="2024-02" db="UniProtKB">
        <authorList>
            <consortium name="WormBaseParasite"/>
        </authorList>
    </citation>
    <scope>IDENTIFICATION</scope>
</reference>
<feature type="domain" description="PDZ" evidence="18">
    <location>
        <begin position="1387"/>
        <end position="1462"/>
    </location>
</feature>
<dbReference type="WBParaSite" id="TCONS_00014432.p1">
    <property type="protein sequence ID" value="TCONS_00014432.p1"/>
    <property type="gene ID" value="XLOC_009640"/>
</dbReference>
<feature type="domain" description="PDZ" evidence="18">
    <location>
        <begin position="1606"/>
        <end position="1676"/>
    </location>
</feature>
<dbReference type="PANTHER" id="PTHR19964:SF92">
    <property type="entry name" value="PATJ HOMOLOG"/>
    <property type="match status" value="1"/>
</dbReference>
<dbReference type="Pfam" id="PF00096">
    <property type="entry name" value="zf-C2H2"/>
    <property type="match status" value="2"/>
</dbReference>
<feature type="compositionally biased region" description="Polar residues" evidence="17">
    <location>
        <begin position="499"/>
        <end position="529"/>
    </location>
</feature>
<keyword evidence="12" id="KW-0238">DNA-binding</keyword>
<feature type="compositionally biased region" description="Polar residues" evidence="17">
    <location>
        <begin position="28"/>
        <end position="38"/>
    </location>
</feature>
<dbReference type="Proteomes" id="UP000035681">
    <property type="component" value="Unplaced"/>
</dbReference>
<evidence type="ECO:0000256" key="3">
    <source>
        <dbReference type="ARBA" id="ARBA00004496"/>
    </source>
</evidence>
<feature type="region of interest" description="Disordered" evidence="17">
    <location>
        <begin position="892"/>
        <end position="923"/>
    </location>
</feature>
<dbReference type="InterPro" id="IPR036034">
    <property type="entry name" value="PDZ_sf"/>
</dbReference>
<feature type="region of interest" description="Disordered" evidence="17">
    <location>
        <begin position="499"/>
        <end position="543"/>
    </location>
</feature>
<dbReference type="PANTHER" id="PTHR19964">
    <property type="entry name" value="MULTIPLE PDZ DOMAIN PROTEIN"/>
    <property type="match status" value="1"/>
</dbReference>
<evidence type="ECO:0000313" key="20">
    <source>
        <dbReference type="Proteomes" id="UP000035681"/>
    </source>
</evidence>
<evidence type="ECO:0000313" key="21">
    <source>
        <dbReference type="WBParaSite" id="TCONS_00014432.p1"/>
    </source>
</evidence>
<evidence type="ECO:0000256" key="13">
    <source>
        <dbReference type="ARBA" id="ARBA00023136"/>
    </source>
</evidence>
<evidence type="ECO:0000256" key="1">
    <source>
        <dbReference type="ARBA" id="ARBA00004123"/>
    </source>
</evidence>
<dbReference type="InterPro" id="IPR013087">
    <property type="entry name" value="Znf_C2H2_type"/>
</dbReference>
<keyword evidence="5" id="KW-0963">Cytoplasm</keyword>
<feature type="compositionally biased region" description="Polar residues" evidence="17">
    <location>
        <begin position="895"/>
        <end position="922"/>
    </location>
</feature>
<evidence type="ECO:0000256" key="7">
    <source>
        <dbReference type="ARBA" id="ARBA00022723"/>
    </source>
</evidence>
<evidence type="ECO:0000256" key="9">
    <source>
        <dbReference type="ARBA" id="ARBA00022771"/>
    </source>
</evidence>
<keyword evidence="11" id="KW-0805">Transcription regulation</keyword>
<evidence type="ECO:0000256" key="15">
    <source>
        <dbReference type="ARBA" id="ARBA00023242"/>
    </source>
</evidence>
<organism evidence="20 21">
    <name type="scientific">Strongyloides stercoralis</name>
    <name type="common">Threadworm</name>
    <dbReference type="NCBI Taxonomy" id="6248"/>
    <lineage>
        <taxon>Eukaryota</taxon>
        <taxon>Metazoa</taxon>
        <taxon>Ecdysozoa</taxon>
        <taxon>Nematoda</taxon>
        <taxon>Chromadorea</taxon>
        <taxon>Rhabditida</taxon>
        <taxon>Tylenchina</taxon>
        <taxon>Panagrolaimomorpha</taxon>
        <taxon>Strongyloidoidea</taxon>
        <taxon>Strongyloididae</taxon>
        <taxon>Strongyloides</taxon>
    </lineage>
</organism>
<dbReference type="FunFam" id="2.30.42.10:FF:000070">
    <property type="entry name" value="Multiple PDZ domain protein"/>
    <property type="match status" value="1"/>
</dbReference>
<keyword evidence="14" id="KW-0804">Transcription</keyword>
<dbReference type="SUPFAM" id="SSF57667">
    <property type="entry name" value="beta-beta-alpha zinc fingers"/>
    <property type="match status" value="2"/>
</dbReference>
<dbReference type="GO" id="GO:0005634">
    <property type="term" value="C:nucleus"/>
    <property type="evidence" value="ECO:0007669"/>
    <property type="project" value="UniProtKB-SubCell"/>
</dbReference>
<evidence type="ECO:0000256" key="2">
    <source>
        <dbReference type="ARBA" id="ARBA00004370"/>
    </source>
</evidence>
<dbReference type="SMART" id="SM00228">
    <property type="entry name" value="PDZ"/>
    <property type="match status" value="7"/>
</dbReference>
<evidence type="ECO:0000259" key="19">
    <source>
        <dbReference type="PROSITE" id="PS50157"/>
    </source>
</evidence>
<keyword evidence="7" id="KW-0479">Metal-binding</keyword>
<keyword evidence="6" id="KW-0597">Phosphoprotein</keyword>
<dbReference type="InterPro" id="IPR001478">
    <property type="entry name" value="PDZ"/>
</dbReference>
<dbReference type="PROSITE" id="PS50157">
    <property type="entry name" value="ZINC_FINGER_C2H2_2"/>
    <property type="match status" value="3"/>
</dbReference>
<keyword evidence="9 16" id="KW-0863">Zinc-finger</keyword>
<evidence type="ECO:0000256" key="10">
    <source>
        <dbReference type="ARBA" id="ARBA00022833"/>
    </source>
</evidence>
<feature type="domain" description="C2H2-type" evidence="19">
    <location>
        <begin position="567"/>
        <end position="594"/>
    </location>
</feature>
<dbReference type="Gene3D" id="2.30.42.10">
    <property type="match status" value="7"/>
</dbReference>
<keyword evidence="8" id="KW-0677">Repeat</keyword>
<comment type="subcellular location">
    <subcellularLocation>
        <location evidence="3">Cytoplasm</location>
    </subcellularLocation>
    <subcellularLocation>
        <location evidence="2">Membrane</location>
    </subcellularLocation>
    <subcellularLocation>
        <location evidence="1">Nucleus</location>
    </subcellularLocation>
</comment>